<keyword evidence="3" id="KW-1185">Reference proteome</keyword>
<feature type="compositionally biased region" description="Basic and acidic residues" evidence="1">
    <location>
        <begin position="1"/>
        <end position="30"/>
    </location>
</feature>
<accession>A0AAD2G147</accession>
<comment type="caution">
    <text evidence="2">The sequence shown here is derived from an EMBL/GenBank/DDBJ whole genome shotgun (WGS) entry which is preliminary data.</text>
</comment>
<dbReference type="AlphaFoldDB" id="A0AAD2G147"/>
<dbReference type="EMBL" id="CAKOGP040002000">
    <property type="protein sequence ID" value="CAJ1959454.1"/>
    <property type="molecule type" value="Genomic_DNA"/>
</dbReference>
<name>A0AAD2G147_9STRA</name>
<protein>
    <submittedName>
        <fullName evidence="2">Uncharacterized protein</fullName>
    </submittedName>
</protein>
<organism evidence="2 3">
    <name type="scientific">Cylindrotheca closterium</name>
    <dbReference type="NCBI Taxonomy" id="2856"/>
    <lineage>
        <taxon>Eukaryota</taxon>
        <taxon>Sar</taxon>
        <taxon>Stramenopiles</taxon>
        <taxon>Ochrophyta</taxon>
        <taxon>Bacillariophyta</taxon>
        <taxon>Bacillariophyceae</taxon>
        <taxon>Bacillariophycidae</taxon>
        <taxon>Bacillariales</taxon>
        <taxon>Bacillariaceae</taxon>
        <taxon>Cylindrotheca</taxon>
    </lineage>
</organism>
<gene>
    <name evidence="2" type="ORF">CYCCA115_LOCUS17877</name>
</gene>
<proteinExistence type="predicted"/>
<reference evidence="2" key="1">
    <citation type="submission" date="2023-08" db="EMBL/GenBank/DDBJ databases">
        <authorList>
            <person name="Audoor S."/>
            <person name="Bilcke G."/>
        </authorList>
    </citation>
    <scope>NUCLEOTIDE SEQUENCE</scope>
</reference>
<dbReference type="Proteomes" id="UP001295423">
    <property type="component" value="Unassembled WGS sequence"/>
</dbReference>
<evidence type="ECO:0000313" key="2">
    <source>
        <dbReference type="EMBL" id="CAJ1959454.1"/>
    </source>
</evidence>
<sequence>MENKGGENVRRAKSQEGPRADSRHGTDPQRRSFLSARSLDERRSGRSAGSNISRTVETFPFFSPEAAAGEIAFCKFKASCRRSCGGVMELEGKADRRSLWSVPLHDDLMGRMLARLVGNDGFMGHKVVNRFGRRQACRLSDVRQNRNPTLSTWKTRVGRMCDAPRAKKGQERTVAMELTHRGGLSSAQEAWTKEGAVAALDPTSAAPWRPFRFSRPRRQLERLSDNQLRSCNESLNALATSGVY</sequence>
<evidence type="ECO:0000256" key="1">
    <source>
        <dbReference type="SAM" id="MobiDB-lite"/>
    </source>
</evidence>
<evidence type="ECO:0000313" key="3">
    <source>
        <dbReference type="Proteomes" id="UP001295423"/>
    </source>
</evidence>
<feature type="region of interest" description="Disordered" evidence="1">
    <location>
        <begin position="1"/>
        <end position="50"/>
    </location>
</feature>